<evidence type="ECO:0000313" key="8">
    <source>
        <dbReference type="Proteomes" id="UP000285405"/>
    </source>
</evidence>
<accession>A0A420HGL8</accession>
<dbReference type="EMBL" id="MCBR01019597">
    <property type="protein sequence ID" value="RKF56555.1"/>
    <property type="molecule type" value="Genomic_DNA"/>
</dbReference>
<evidence type="ECO:0000256" key="5">
    <source>
        <dbReference type="SAM" id="MobiDB-lite"/>
    </source>
</evidence>
<keyword evidence="2 4" id="KW-0694">RNA-binding</keyword>
<feature type="compositionally biased region" description="Polar residues" evidence="5">
    <location>
        <begin position="9"/>
        <end position="18"/>
    </location>
</feature>
<feature type="compositionally biased region" description="Polar residues" evidence="5">
    <location>
        <begin position="89"/>
        <end position="98"/>
    </location>
</feature>
<dbReference type="InterPro" id="IPR035979">
    <property type="entry name" value="RBD_domain_sf"/>
</dbReference>
<feature type="compositionally biased region" description="Acidic residues" evidence="5">
    <location>
        <begin position="115"/>
        <end position="134"/>
    </location>
</feature>
<comment type="subcellular location">
    <subcellularLocation>
        <location evidence="1">Nucleus</location>
        <location evidence="1">Nucleolus</location>
    </subcellularLocation>
</comment>
<dbReference type="GO" id="GO:0003723">
    <property type="term" value="F:RNA binding"/>
    <property type="evidence" value="ECO:0007669"/>
    <property type="project" value="UniProtKB-UniRule"/>
</dbReference>
<dbReference type="InterPro" id="IPR000504">
    <property type="entry name" value="RRM_dom"/>
</dbReference>
<evidence type="ECO:0000259" key="6">
    <source>
        <dbReference type="PROSITE" id="PS50102"/>
    </source>
</evidence>
<dbReference type="AlphaFoldDB" id="A0A420HGL8"/>
<dbReference type="PANTHER" id="PTHR46754">
    <property type="entry name" value="MKI67 FHA DOMAIN-INTERACTING NUCLEOLAR PHOSPHOPROTEIN"/>
    <property type="match status" value="1"/>
</dbReference>
<dbReference type="Pfam" id="PF00076">
    <property type="entry name" value="RRM_1"/>
    <property type="match status" value="1"/>
</dbReference>
<organism evidence="7 8">
    <name type="scientific">Golovinomyces cichoracearum</name>
    <dbReference type="NCBI Taxonomy" id="62708"/>
    <lineage>
        <taxon>Eukaryota</taxon>
        <taxon>Fungi</taxon>
        <taxon>Dikarya</taxon>
        <taxon>Ascomycota</taxon>
        <taxon>Pezizomycotina</taxon>
        <taxon>Leotiomycetes</taxon>
        <taxon>Erysiphales</taxon>
        <taxon>Erysiphaceae</taxon>
        <taxon>Golovinomyces</taxon>
    </lineage>
</organism>
<sequence>MDDKKKSPHTSAQRQVSKSLKFDKTSVKKTGSSSSMKRKVAFESIPQINVKKSRTPKSENLISKRQSIKSECVAENRQKKEDKTAGFKTKTQTTLSKSNKNHSDFIKEKDLKKEEEEEGEGEGEEEEEVVEDQTENILTGFPSDSDGGEKIAENGTDSKQSKHSHKDKLGDLKNRTQAEFPKNASDKPGVVYVGRIPHGFYEHEMKDYFSQFGPIRQIRLSRNKKTGASKHHAWIKFESEVVAEIVAKSMDNYLMFGHLLKVKLVSDDKVPEDLFKGANKRFKKVPWNKMEGRKLKQPLPREAWQRRIIKEQKRRLDKSVKLKEIGYVFESPKITSVDQISTDPISISGKDHTCVNEASSQEPQNGSVLK</sequence>
<dbReference type="InterPro" id="IPR012677">
    <property type="entry name" value="Nucleotide-bd_a/b_plait_sf"/>
</dbReference>
<evidence type="ECO:0000256" key="2">
    <source>
        <dbReference type="ARBA" id="ARBA00022884"/>
    </source>
</evidence>
<feature type="compositionally biased region" description="Basic and acidic residues" evidence="5">
    <location>
        <begin position="72"/>
        <end position="85"/>
    </location>
</feature>
<feature type="compositionally biased region" description="Basic and acidic residues" evidence="5">
    <location>
        <begin position="101"/>
        <end position="114"/>
    </location>
</feature>
<proteinExistence type="predicted"/>
<dbReference type="OrthoDB" id="21467at2759"/>
<keyword evidence="3" id="KW-0539">Nucleus</keyword>
<evidence type="ECO:0000256" key="4">
    <source>
        <dbReference type="PROSITE-ProRule" id="PRU00176"/>
    </source>
</evidence>
<dbReference type="Gene3D" id="3.30.70.330">
    <property type="match status" value="1"/>
</dbReference>
<dbReference type="GO" id="GO:0005730">
    <property type="term" value="C:nucleolus"/>
    <property type="evidence" value="ECO:0007669"/>
    <property type="project" value="UniProtKB-SubCell"/>
</dbReference>
<feature type="compositionally biased region" description="Basic and acidic residues" evidence="5">
    <location>
        <begin position="167"/>
        <end position="176"/>
    </location>
</feature>
<gene>
    <name evidence="7" type="ORF">GcC1_195017</name>
</gene>
<dbReference type="SUPFAM" id="SSF54928">
    <property type="entry name" value="RNA-binding domain, RBD"/>
    <property type="match status" value="1"/>
</dbReference>
<comment type="caution">
    <text evidence="7">The sequence shown here is derived from an EMBL/GenBank/DDBJ whole genome shotgun (WGS) entry which is preliminary data.</text>
</comment>
<feature type="region of interest" description="Disordered" evidence="5">
    <location>
        <begin position="1"/>
        <end position="187"/>
    </location>
</feature>
<name>A0A420HGL8_9PEZI</name>
<evidence type="ECO:0000313" key="7">
    <source>
        <dbReference type="EMBL" id="RKF56555.1"/>
    </source>
</evidence>
<dbReference type="Proteomes" id="UP000285405">
    <property type="component" value="Unassembled WGS sequence"/>
</dbReference>
<evidence type="ECO:0000256" key="1">
    <source>
        <dbReference type="ARBA" id="ARBA00004604"/>
    </source>
</evidence>
<dbReference type="PROSITE" id="PS50102">
    <property type="entry name" value="RRM"/>
    <property type="match status" value="1"/>
</dbReference>
<reference evidence="7 8" key="1">
    <citation type="journal article" date="2018" name="BMC Genomics">
        <title>Comparative genome analyses reveal sequence features reflecting distinct modes of host-adaptation between dicot and monocot powdery mildew.</title>
        <authorList>
            <person name="Wu Y."/>
            <person name="Ma X."/>
            <person name="Pan Z."/>
            <person name="Kale S.D."/>
            <person name="Song Y."/>
            <person name="King H."/>
            <person name="Zhang Q."/>
            <person name="Presley C."/>
            <person name="Deng X."/>
            <person name="Wei C.I."/>
            <person name="Xiao S."/>
        </authorList>
    </citation>
    <scope>NUCLEOTIDE SEQUENCE [LARGE SCALE GENOMIC DNA]</scope>
    <source>
        <strain evidence="7">UCSC1</strain>
    </source>
</reference>
<dbReference type="SMART" id="SM00360">
    <property type="entry name" value="RRM"/>
    <property type="match status" value="1"/>
</dbReference>
<evidence type="ECO:0000256" key="3">
    <source>
        <dbReference type="ARBA" id="ARBA00023242"/>
    </source>
</evidence>
<protein>
    <submittedName>
        <fullName evidence="7">Putative RNA-binding protein</fullName>
    </submittedName>
</protein>
<dbReference type="CDD" id="cd12307">
    <property type="entry name" value="RRM_NIFK_like"/>
    <property type="match status" value="1"/>
</dbReference>
<feature type="domain" description="RRM" evidence="6">
    <location>
        <begin position="189"/>
        <end position="267"/>
    </location>
</feature>